<dbReference type="Pfam" id="PF13581">
    <property type="entry name" value="HATPase_c_2"/>
    <property type="match status" value="1"/>
</dbReference>
<proteinExistence type="predicted"/>
<dbReference type="CDD" id="cd16936">
    <property type="entry name" value="HATPase_RsbW-like"/>
    <property type="match status" value="1"/>
</dbReference>
<dbReference type="Gene3D" id="3.30.565.10">
    <property type="entry name" value="Histidine kinase-like ATPase, C-terminal domain"/>
    <property type="match status" value="1"/>
</dbReference>
<dbReference type="GO" id="GO:0004674">
    <property type="term" value="F:protein serine/threonine kinase activity"/>
    <property type="evidence" value="ECO:0007669"/>
    <property type="project" value="UniProtKB-KW"/>
</dbReference>
<comment type="caution">
    <text evidence="3">The sequence shown here is derived from an EMBL/GenBank/DDBJ whole genome shotgun (WGS) entry which is preliminary data.</text>
</comment>
<keyword evidence="3" id="KW-0067">ATP-binding</keyword>
<evidence type="ECO:0000313" key="3">
    <source>
        <dbReference type="EMBL" id="MBP0457974.1"/>
    </source>
</evidence>
<name>A0A940RXU9_9ACTN</name>
<protein>
    <submittedName>
        <fullName evidence="3">ATP-binding protein</fullName>
    </submittedName>
</protein>
<evidence type="ECO:0000256" key="1">
    <source>
        <dbReference type="ARBA" id="ARBA00022527"/>
    </source>
</evidence>
<keyword evidence="1" id="KW-0418">Kinase</keyword>
<feature type="domain" description="Histidine kinase/HSP90-like ATPase" evidence="2">
    <location>
        <begin position="27"/>
        <end position="155"/>
    </location>
</feature>
<reference evidence="3" key="1">
    <citation type="submission" date="2021-03" db="EMBL/GenBank/DDBJ databases">
        <title>Whole genome sequence of Streptomyces bomunensis MMS17-BM035.</title>
        <authorList>
            <person name="Lee J.H."/>
        </authorList>
    </citation>
    <scope>NUCLEOTIDE SEQUENCE</scope>
    <source>
        <strain evidence="3">MMS17-BM035</strain>
    </source>
</reference>
<keyword evidence="3" id="KW-0547">Nucleotide-binding</keyword>
<keyword evidence="1" id="KW-0808">Transferase</keyword>
<dbReference type="InterPro" id="IPR003594">
    <property type="entry name" value="HATPase_dom"/>
</dbReference>
<evidence type="ECO:0000259" key="2">
    <source>
        <dbReference type="Pfam" id="PF13581"/>
    </source>
</evidence>
<dbReference type="InterPro" id="IPR036890">
    <property type="entry name" value="HATPase_C_sf"/>
</dbReference>
<gene>
    <name evidence="3" type="ORF">JFN87_10735</name>
</gene>
<dbReference type="GO" id="GO:0005524">
    <property type="term" value="F:ATP binding"/>
    <property type="evidence" value="ECO:0007669"/>
    <property type="project" value="UniProtKB-KW"/>
</dbReference>
<sequence>MDLTEQPAPATPATPAAPARSCFTLCFSSTPRGARLARRLCGERLDSWGVPYGSEAHDTLSLLVAELGANAITHGRVAGRDFRVRLLALSAPNASPLTIRVEVTDTRGDKLPAPAADAAAVCPARTGGRGLLLVAALADRWGCDPRPDGPGKTVWVEYTVHAGTTDAGTVARSRPYAAPS</sequence>
<keyword evidence="1" id="KW-0723">Serine/threonine-protein kinase</keyword>
<accession>A0A940RXU9</accession>
<evidence type="ECO:0000313" key="4">
    <source>
        <dbReference type="Proteomes" id="UP000670475"/>
    </source>
</evidence>
<dbReference type="Proteomes" id="UP000670475">
    <property type="component" value="Unassembled WGS sequence"/>
</dbReference>
<organism evidence="3 4">
    <name type="scientific">Streptomyces montanisoli</name>
    <dbReference type="NCBI Taxonomy" id="2798581"/>
    <lineage>
        <taxon>Bacteria</taxon>
        <taxon>Bacillati</taxon>
        <taxon>Actinomycetota</taxon>
        <taxon>Actinomycetes</taxon>
        <taxon>Kitasatosporales</taxon>
        <taxon>Streptomycetaceae</taxon>
        <taxon>Streptomyces</taxon>
    </lineage>
</organism>
<dbReference type="EMBL" id="JAGIQL010000032">
    <property type="protein sequence ID" value="MBP0457974.1"/>
    <property type="molecule type" value="Genomic_DNA"/>
</dbReference>
<dbReference type="RefSeq" id="WP_209339758.1">
    <property type="nucleotide sequence ID" value="NZ_JAGIQL010000032.1"/>
</dbReference>
<keyword evidence="4" id="KW-1185">Reference proteome</keyword>
<dbReference type="AlphaFoldDB" id="A0A940RXU9"/>
<dbReference type="PANTHER" id="PTHR35526:SF3">
    <property type="entry name" value="ANTI-SIGMA-F FACTOR RSBW"/>
    <property type="match status" value="1"/>
</dbReference>
<dbReference type="PANTHER" id="PTHR35526">
    <property type="entry name" value="ANTI-SIGMA-F FACTOR RSBW-RELATED"/>
    <property type="match status" value="1"/>
</dbReference>
<dbReference type="InterPro" id="IPR050267">
    <property type="entry name" value="Anti-sigma-factor_SerPK"/>
</dbReference>